<name>A0A223AR33_9FIRM</name>
<dbReference type="OrthoDB" id="9801500at2"/>
<dbReference type="NCBIfam" id="TIGR03527">
    <property type="entry name" value="selenium_YedF"/>
    <property type="match status" value="1"/>
</dbReference>
<evidence type="ECO:0000259" key="1">
    <source>
        <dbReference type="Pfam" id="PF01206"/>
    </source>
</evidence>
<keyword evidence="3" id="KW-1185">Reference proteome</keyword>
<feature type="domain" description="UPF0033" evidence="1">
    <location>
        <begin position="2"/>
        <end position="52"/>
    </location>
</feature>
<dbReference type="Pfam" id="PF02635">
    <property type="entry name" value="DsrE"/>
    <property type="match status" value="1"/>
</dbReference>
<dbReference type="Proteomes" id="UP000214689">
    <property type="component" value="Chromosome"/>
</dbReference>
<dbReference type="InterPro" id="IPR001455">
    <property type="entry name" value="TusA-like"/>
</dbReference>
<evidence type="ECO:0000313" key="3">
    <source>
        <dbReference type="Proteomes" id="UP000214689"/>
    </source>
</evidence>
<dbReference type="AlphaFoldDB" id="A0A223AR33"/>
<dbReference type="InterPro" id="IPR027396">
    <property type="entry name" value="DsrEFH-like"/>
</dbReference>
<dbReference type="RefSeq" id="WP_094233665.1">
    <property type="nucleotide sequence ID" value="NZ_CP016199.1"/>
</dbReference>
<dbReference type="Gene3D" id="3.30.110.40">
    <property type="entry name" value="TusA-like domain"/>
    <property type="match status" value="1"/>
</dbReference>
<reference evidence="3" key="1">
    <citation type="submission" date="2016-05" db="EMBL/GenBank/DDBJ databases">
        <authorList>
            <person name="Holder M.E."/>
            <person name="Ajami N.J."/>
            <person name="Petrosino J.F."/>
        </authorList>
    </citation>
    <scope>NUCLEOTIDE SEQUENCE [LARGE SCALE GENOMIC DNA]</scope>
    <source>
        <strain evidence="3">ATCC 700696</strain>
    </source>
</reference>
<dbReference type="InterPro" id="IPR036868">
    <property type="entry name" value="TusA-like_sf"/>
</dbReference>
<evidence type="ECO:0000313" key="2">
    <source>
        <dbReference type="EMBL" id="ASS37438.1"/>
    </source>
</evidence>
<sequence length="193" mass="20555">MRLDAAGKACPIPVIMAKKELDNGTQDLEIIVDGQTQIDNLARLANAYGRPISSAPEGDKFLVSFADGNGKVPESASSFADESYAVFFNKASVGSGDAELGLNLAKMAIFTLSEGEKVPSYVLFMNEGVKLTTGIEEQIIDNLNTLIEKGSKVLVCGTCLSFFGIKEDCKVGTVSNMFDILGAMQEVSKVITL</sequence>
<accession>A0A223AR33</accession>
<protein>
    <recommendedName>
        <fullName evidence="1">UPF0033 domain-containing protein</fullName>
    </recommendedName>
</protein>
<dbReference type="EMBL" id="CP016199">
    <property type="protein sequence ID" value="ASS37438.1"/>
    <property type="molecule type" value="Genomic_DNA"/>
</dbReference>
<dbReference type="InterPro" id="IPR019870">
    <property type="entry name" value="Se_metab_YedF"/>
</dbReference>
<dbReference type="Pfam" id="PF01206">
    <property type="entry name" value="TusA"/>
    <property type="match status" value="1"/>
</dbReference>
<dbReference type="Gene3D" id="3.40.1260.10">
    <property type="entry name" value="DsrEFH-like"/>
    <property type="match status" value="1"/>
</dbReference>
<dbReference type="InterPro" id="IPR003787">
    <property type="entry name" value="Sulphur_relay_DsrE/F-like"/>
</dbReference>
<organism evidence="2 3">
    <name type="scientific">Mogibacterium pumilum</name>
    <dbReference type="NCBI Taxonomy" id="86332"/>
    <lineage>
        <taxon>Bacteria</taxon>
        <taxon>Bacillati</taxon>
        <taxon>Bacillota</taxon>
        <taxon>Clostridia</taxon>
        <taxon>Peptostreptococcales</taxon>
        <taxon>Anaerovoracaceae</taxon>
        <taxon>Mogibacterium</taxon>
    </lineage>
</organism>
<gene>
    <name evidence="2" type="ORF">AXF17_02465</name>
</gene>
<proteinExistence type="predicted"/>
<dbReference type="SUPFAM" id="SSF75169">
    <property type="entry name" value="DsrEFH-like"/>
    <property type="match status" value="1"/>
</dbReference>
<dbReference type="SUPFAM" id="SSF64307">
    <property type="entry name" value="SirA-like"/>
    <property type="match status" value="1"/>
</dbReference>